<dbReference type="OrthoDB" id="982978at2"/>
<dbReference type="AlphaFoldDB" id="A0A4D7JNQ2"/>
<feature type="transmembrane region" description="Helical" evidence="6">
    <location>
        <begin position="32"/>
        <end position="52"/>
    </location>
</feature>
<organism evidence="8 9">
    <name type="scientific">Mangrovivirga cuniculi</name>
    <dbReference type="NCBI Taxonomy" id="2715131"/>
    <lineage>
        <taxon>Bacteria</taxon>
        <taxon>Pseudomonadati</taxon>
        <taxon>Bacteroidota</taxon>
        <taxon>Cytophagia</taxon>
        <taxon>Cytophagales</taxon>
        <taxon>Mangrovivirgaceae</taxon>
        <taxon>Mangrovivirga</taxon>
    </lineage>
</organism>
<keyword evidence="2" id="KW-1003">Cell membrane</keyword>
<dbReference type="EMBL" id="CP028923">
    <property type="protein sequence ID" value="QCK16433.1"/>
    <property type="molecule type" value="Genomic_DNA"/>
</dbReference>
<dbReference type="GO" id="GO:0005886">
    <property type="term" value="C:plasma membrane"/>
    <property type="evidence" value="ECO:0007669"/>
    <property type="project" value="UniProtKB-SubCell"/>
</dbReference>
<accession>A0A4D7JNQ2</accession>
<evidence type="ECO:0000256" key="2">
    <source>
        <dbReference type="ARBA" id="ARBA00022475"/>
    </source>
</evidence>
<name>A0A4D7JNQ2_9BACT</name>
<dbReference type="InterPro" id="IPR027379">
    <property type="entry name" value="CLS_N"/>
</dbReference>
<feature type="domain" description="Cardiolipin synthase N-terminal" evidence="7">
    <location>
        <begin position="13"/>
        <end position="54"/>
    </location>
</feature>
<sequence>MDKLLYLVGLVCMVWVIYDVWSKDRYDNVGKIIWTIAAIFFNILTAIVYAIFGRR</sequence>
<evidence type="ECO:0000313" key="9">
    <source>
        <dbReference type="Proteomes" id="UP000298616"/>
    </source>
</evidence>
<evidence type="ECO:0000256" key="5">
    <source>
        <dbReference type="ARBA" id="ARBA00023136"/>
    </source>
</evidence>
<dbReference type="Pfam" id="PF13396">
    <property type="entry name" value="PLDc_N"/>
    <property type="match status" value="1"/>
</dbReference>
<keyword evidence="4 6" id="KW-1133">Transmembrane helix</keyword>
<dbReference type="RefSeq" id="WP_137092022.1">
    <property type="nucleotide sequence ID" value="NZ_CP028923.1"/>
</dbReference>
<evidence type="ECO:0000256" key="1">
    <source>
        <dbReference type="ARBA" id="ARBA00004651"/>
    </source>
</evidence>
<evidence type="ECO:0000259" key="7">
    <source>
        <dbReference type="Pfam" id="PF13396"/>
    </source>
</evidence>
<keyword evidence="9" id="KW-1185">Reference proteome</keyword>
<proteinExistence type="predicted"/>
<gene>
    <name evidence="8" type="ORF">DCC35_17700</name>
</gene>
<keyword evidence="5 6" id="KW-0472">Membrane</keyword>
<protein>
    <recommendedName>
        <fullName evidence="7">Cardiolipin synthase N-terminal domain-containing protein</fullName>
    </recommendedName>
</protein>
<reference evidence="8 9" key="1">
    <citation type="submission" date="2018-04" db="EMBL/GenBank/DDBJ databases">
        <title>Complete genome uncultured novel isolate.</title>
        <authorList>
            <person name="Merlino G."/>
        </authorList>
    </citation>
    <scope>NUCLEOTIDE SEQUENCE [LARGE SCALE GENOMIC DNA]</scope>
    <source>
        <strain evidence="9">R1DC9</strain>
    </source>
</reference>
<dbReference type="Proteomes" id="UP000298616">
    <property type="component" value="Chromosome"/>
</dbReference>
<evidence type="ECO:0000313" key="8">
    <source>
        <dbReference type="EMBL" id="QCK16433.1"/>
    </source>
</evidence>
<comment type="subcellular location">
    <subcellularLocation>
        <location evidence="1">Cell membrane</location>
        <topology evidence="1">Multi-pass membrane protein</topology>
    </subcellularLocation>
</comment>
<evidence type="ECO:0000256" key="3">
    <source>
        <dbReference type="ARBA" id="ARBA00022692"/>
    </source>
</evidence>
<evidence type="ECO:0000256" key="4">
    <source>
        <dbReference type="ARBA" id="ARBA00022989"/>
    </source>
</evidence>
<keyword evidence="3 6" id="KW-0812">Transmembrane</keyword>
<evidence type="ECO:0000256" key="6">
    <source>
        <dbReference type="SAM" id="Phobius"/>
    </source>
</evidence>
<dbReference type="KEGG" id="fpf:DCC35_17700"/>